<evidence type="ECO:0000256" key="1">
    <source>
        <dbReference type="SAM" id="MobiDB-lite"/>
    </source>
</evidence>
<protein>
    <submittedName>
        <fullName evidence="2">Uncharacterized protein</fullName>
    </submittedName>
</protein>
<accession>C4J1N3</accession>
<sequence length="120" mass="13139">MATRRSRALERTEGKLYPARSKTNQTVVAPTTAAAEAFLRRHSSKSATGPGPRARKGMSSQGSAGFSGRAVLTIRCCRSEVERERETERGGHGRAYLHRRRGGRGETAVRWPCEIAWGLG</sequence>
<feature type="region of interest" description="Disordered" evidence="1">
    <location>
        <begin position="1"/>
        <end position="26"/>
    </location>
</feature>
<name>C4J1N3_MAIZE</name>
<feature type="region of interest" description="Disordered" evidence="1">
    <location>
        <begin position="39"/>
        <end position="65"/>
    </location>
</feature>
<organism evidence="2">
    <name type="scientific">Zea mays</name>
    <name type="common">Maize</name>
    <dbReference type="NCBI Taxonomy" id="4577"/>
    <lineage>
        <taxon>Eukaryota</taxon>
        <taxon>Viridiplantae</taxon>
        <taxon>Streptophyta</taxon>
        <taxon>Embryophyta</taxon>
        <taxon>Tracheophyta</taxon>
        <taxon>Spermatophyta</taxon>
        <taxon>Magnoliopsida</taxon>
        <taxon>Liliopsida</taxon>
        <taxon>Poales</taxon>
        <taxon>Poaceae</taxon>
        <taxon>PACMAD clade</taxon>
        <taxon>Panicoideae</taxon>
        <taxon>Andropogonodae</taxon>
        <taxon>Andropogoneae</taxon>
        <taxon>Tripsacinae</taxon>
        <taxon>Zea</taxon>
    </lineage>
</organism>
<reference evidence="2" key="1">
    <citation type="journal article" date="2009" name="PLoS Genet.">
        <title>Sequencing, mapping, and analysis of 27,455 maize full-length cDNAs.</title>
        <authorList>
            <person name="Soderlund C."/>
            <person name="Descour A."/>
            <person name="Kudrna D."/>
            <person name="Bomhoff M."/>
            <person name="Boyd L."/>
            <person name="Currie J."/>
            <person name="Angelova A."/>
            <person name="Collura K."/>
            <person name="Wissotski M."/>
            <person name="Ashley E."/>
            <person name="Morrow D."/>
            <person name="Fernandes J."/>
            <person name="Walbot V."/>
            <person name="Yu Y."/>
        </authorList>
    </citation>
    <scope>NUCLEOTIDE SEQUENCE</scope>
    <source>
        <strain evidence="2">B73</strain>
    </source>
</reference>
<dbReference type="AlphaFoldDB" id="C4J1N3"/>
<evidence type="ECO:0000313" key="2">
    <source>
        <dbReference type="EMBL" id="ACR35083.1"/>
    </source>
</evidence>
<proteinExistence type="evidence at transcript level"/>
<dbReference type="EMBL" id="BT084730">
    <property type="protein sequence ID" value="ACR35083.1"/>
    <property type="molecule type" value="mRNA"/>
</dbReference>
<reference evidence="2" key="2">
    <citation type="submission" date="2012-06" db="EMBL/GenBank/DDBJ databases">
        <authorList>
            <person name="Yu Y."/>
            <person name="Currie J."/>
            <person name="Lomeli R."/>
            <person name="Angelova A."/>
            <person name="Collura K."/>
            <person name="Wissotski M."/>
            <person name="Campos D."/>
            <person name="Kudrna D."/>
            <person name="Golser W."/>
            <person name="Ashely E."/>
            <person name="Descour A."/>
            <person name="Fernandes J."/>
            <person name="Soderlund C."/>
            <person name="Walbot V."/>
        </authorList>
    </citation>
    <scope>NUCLEOTIDE SEQUENCE</scope>
    <source>
        <strain evidence="2">B73</strain>
    </source>
</reference>